<sequence length="658" mass="67409">MGAELSSLAEEAAAAPDAATDQAASSPSSGRLEAARPPPADGDTAACHSTVPSGSTSSAAAEDLPEPHCEARAAAAAARDDPWHVQLPPPPERGILIREPRAKGCRASKGPAPRVRWGFVSARQYKRAVWGQGVPSRGAWPLALESTVIVPPEALADKSLAEIAAAAAAAAAAGVDLTEGTGAKDSEGSDAALPSEVRLFGADGMASPYLRPMTPVMGGGGLGALDAMPSLDLSGALDDASPSDDAEESEGQAGPFRAAYVGALRHASESKSPTAALGGRAPGKLRPRADSHDGAGASPPVASGAPPPRQRPKGKSKRGKGKRGKSKKAASGAAAEDAASGRAAHGDADADADADTDAAGPSAASGAGPARAVNPAAALAALRPGEALLGSVDEFEARRASELARRNADLPPQDRAKGPLETRQQSHRRGGGNPLFNRLEAASRRDLLRREVGCRPDGARLIAEANRAAEIELAELRHSRANSGCNCRPAAELYKSMNAKKLRAELEARSLSTHGSKAEMLARIKEATAKEPLCGAGHGPGACPCAEAGVPCNYDVCKCDCDECSNPSGRDEYDGRAVRAHMKRVIKLFRQSNGLDCSPGDDPTDSEAESSFRDDGDGDSTTGSSSPLPGGAESPTPAKRKAKHARSRKQRTRSKSIA</sequence>
<evidence type="ECO:0000259" key="2">
    <source>
        <dbReference type="PROSITE" id="PS50800"/>
    </source>
</evidence>
<feature type="compositionally biased region" description="Low complexity" evidence="1">
    <location>
        <begin position="357"/>
        <end position="370"/>
    </location>
</feature>
<feature type="region of interest" description="Disordered" evidence="1">
    <location>
        <begin position="592"/>
        <end position="658"/>
    </location>
</feature>
<dbReference type="InterPro" id="IPR036361">
    <property type="entry name" value="SAP_dom_sf"/>
</dbReference>
<dbReference type="Proteomes" id="UP000325113">
    <property type="component" value="Unassembled WGS sequence"/>
</dbReference>
<feature type="region of interest" description="Disordered" evidence="1">
    <location>
        <begin position="403"/>
        <end position="436"/>
    </location>
</feature>
<dbReference type="Proteomes" id="UP000324907">
    <property type="component" value="Unassembled WGS sequence"/>
</dbReference>
<feature type="domain" description="SAP" evidence="2">
    <location>
        <begin position="494"/>
        <end position="528"/>
    </location>
</feature>
<feature type="region of interest" description="Disordered" evidence="1">
    <location>
        <begin position="1"/>
        <end position="110"/>
    </location>
</feature>
<evidence type="ECO:0000256" key="1">
    <source>
        <dbReference type="SAM" id="MobiDB-lite"/>
    </source>
</evidence>
<evidence type="ECO:0000313" key="6">
    <source>
        <dbReference type="Proteomes" id="UP000325113"/>
    </source>
</evidence>
<evidence type="ECO:0000313" key="5">
    <source>
        <dbReference type="Proteomes" id="UP000324907"/>
    </source>
</evidence>
<dbReference type="EMBL" id="VLTM01000001">
    <property type="protein sequence ID" value="KAA0169068.1"/>
    <property type="molecule type" value="Genomic_DNA"/>
</dbReference>
<feature type="compositionally biased region" description="Basic and acidic residues" evidence="1">
    <location>
        <begin position="403"/>
        <end position="420"/>
    </location>
</feature>
<name>A0A5A8DUX1_CAFRO</name>
<feature type="compositionally biased region" description="Basic residues" evidence="1">
    <location>
        <begin position="638"/>
        <end position="658"/>
    </location>
</feature>
<proteinExistence type="predicted"/>
<reference evidence="5 6" key="1">
    <citation type="submission" date="2019-07" db="EMBL/GenBank/DDBJ databases">
        <title>Genomes of Cafeteria roenbergensis.</title>
        <authorList>
            <person name="Fischer M.G."/>
            <person name="Hackl T."/>
            <person name="Roman M."/>
        </authorList>
    </citation>
    <scope>NUCLEOTIDE SEQUENCE [LARGE SCALE GENOMIC DNA]</scope>
    <source>
        <strain evidence="4 6">Cflag</strain>
        <strain evidence="3 5">RCC970-E3</strain>
    </source>
</reference>
<feature type="compositionally biased region" description="Basic residues" evidence="1">
    <location>
        <begin position="310"/>
        <end position="328"/>
    </location>
</feature>
<feature type="region of interest" description="Disordered" evidence="1">
    <location>
        <begin position="265"/>
        <end position="370"/>
    </location>
</feature>
<feature type="region of interest" description="Disordered" evidence="1">
    <location>
        <begin position="233"/>
        <end position="253"/>
    </location>
</feature>
<organism evidence="4 6">
    <name type="scientific">Cafeteria roenbergensis</name>
    <name type="common">Marine flagellate</name>
    <dbReference type="NCBI Taxonomy" id="33653"/>
    <lineage>
        <taxon>Eukaryota</taxon>
        <taxon>Sar</taxon>
        <taxon>Stramenopiles</taxon>
        <taxon>Bigyra</taxon>
        <taxon>Opalozoa</taxon>
        <taxon>Bicosoecida</taxon>
        <taxon>Cafeteriaceae</taxon>
        <taxon>Cafeteria</taxon>
    </lineage>
</organism>
<feature type="compositionally biased region" description="Low complexity" evidence="1">
    <location>
        <begin position="294"/>
        <end position="304"/>
    </location>
</feature>
<dbReference type="EMBL" id="VLTL01000031">
    <property type="protein sequence ID" value="KAA0167892.1"/>
    <property type="molecule type" value="Genomic_DNA"/>
</dbReference>
<dbReference type="SUPFAM" id="SSF68906">
    <property type="entry name" value="SAP domain"/>
    <property type="match status" value="1"/>
</dbReference>
<dbReference type="InterPro" id="IPR003034">
    <property type="entry name" value="SAP_dom"/>
</dbReference>
<dbReference type="Gene3D" id="1.10.720.30">
    <property type="entry name" value="SAP domain"/>
    <property type="match status" value="1"/>
</dbReference>
<feature type="compositionally biased region" description="Acidic residues" evidence="1">
    <location>
        <begin position="241"/>
        <end position="250"/>
    </location>
</feature>
<dbReference type="PROSITE" id="PS50800">
    <property type="entry name" value="SAP"/>
    <property type="match status" value="1"/>
</dbReference>
<gene>
    <name evidence="3" type="ORF">FNF28_02638</name>
    <name evidence="4" type="ORF">FNF31_00228</name>
</gene>
<dbReference type="AlphaFoldDB" id="A0A5A8DUX1"/>
<accession>A0A5A8DUX1</accession>
<evidence type="ECO:0000313" key="3">
    <source>
        <dbReference type="EMBL" id="KAA0167892.1"/>
    </source>
</evidence>
<feature type="compositionally biased region" description="Low complexity" evidence="1">
    <location>
        <begin position="1"/>
        <end position="29"/>
    </location>
</feature>
<feature type="compositionally biased region" description="Low complexity" evidence="1">
    <location>
        <begin position="329"/>
        <end position="343"/>
    </location>
</feature>
<evidence type="ECO:0000313" key="4">
    <source>
        <dbReference type="EMBL" id="KAA0169068.1"/>
    </source>
</evidence>
<protein>
    <recommendedName>
        <fullName evidence="2">SAP domain-containing protein</fullName>
    </recommendedName>
</protein>
<comment type="caution">
    <text evidence="4">The sequence shown here is derived from an EMBL/GenBank/DDBJ whole genome shotgun (WGS) entry which is preliminary data.</text>
</comment>
<feature type="compositionally biased region" description="Polar residues" evidence="1">
    <location>
        <begin position="50"/>
        <end position="59"/>
    </location>
</feature>
<feature type="compositionally biased region" description="Low complexity" evidence="1">
    <location>
        <begin position="619"/>
        <end position="631"/>
    </location>
</feature>
<dbReference type="Pfam" id="PF02037">
    <property type="entry name" value="SAP"/>
    <property type="match status" value="1"/>
</dbReference>
<dbReference type="SMART" id="SM00513">
    <property type="entry name" value="SAP"/>
    <property type="match status" value="1"/>
</dbReference>